<evidence type="ECO:0000313" key="3">
    <source>
        <dbReference type="EMBL" id="CAK9316457.1"/>
    </source>
</evidence>
<evidence type="ECO:0008006" key="5">
    <source>
        <dbReference type="Google" id="ProtNLM"/>
    </source>
</evidence>
<dbReference type="InterPro" id="IPR019141">
    <property type="entry name" value="DUF2045"/>
</dbReference>
<evidence type="ECO:0000256" key="1">
    <source>
        <dbReference type="SAM" id="MobiDB-lite"/>
    </source>
</evidence>
<keyword evidence="2" id="KW-0472">Membrane</keyword>
<keyword evidence="4" id="KW-1185">Reference proteome</keyword>
<accession>A0ABP0Y7K7</accession>
<protein>
    <recommendedName>
        <fullName evidence="5">Protein PHLOEM PROTEIN 2-LIKE A10</fullName>
    </recommendedName>
</protein>
<reference evidence="3 4" key="1">
    <citation type="submission" date="2024-03" db="EMBL/GenBank/DDBJ databases">
        <authorList>
            <person name="Gkanogiannis A."/>
            <person name="Becerra Lopez-Lavalle L."/>
        </authorList>
    </citation>
    <scope>NUCLEOTIDE SEQUENCE [LARGE SCALE GENOMIC DNA]</scope>
</reference>
<feature type="compositionally biased region" description="Basic residues" evidence="1">
    <location>
        <begin position="514"/>
        <end position="523"/>
    </location>
</feature>
<evidence type="ECO:0000256" key="2">
    <source>
        <dbReference type="SAM" id="Phobius"/>
    </source>
</evidence>
<feature type="transmembrane region" description="Helical" evidence="2">
    <location>
        <begin position="20"/>
        <end position="37"/>
    </location>
</feature>
<keyword evidence="2" id="KW-1133">Transmembrane helix</keyword>
<evidence type="ECO:0000313" key="4">
    <source>
        <dbReference type="Proteomes" id="UP001642487"/>
    </source>
</evidence>
<proteinExistence type="predicted"/>
<gene>
    <name evidence="3" type="ORF">CITCOLO1_LOCUS8318</name>
</gene>
<dbReference type="PANTHER" id="PTHR21477:SF12">
    <property type="entry name" value="PROTEIN PHLOEM PROTEIN 2-LIKE A10"/>
    <property type="match status" value="1"/>
</dbReference>
<keyword evidence="2" id="KW-0812">Transmembrane</keyword>
<sequence>MDFELVRRGLGFSQRRKKWLILLAVMGVSGYGAYKVYHLPSVERKRKRLMKLFGAMISVAEMVADSSEAIGVISKDLKEFLKSDSDQIPNSLRQISKIAKSGEFSESLEKVTEAFTVGMMRGYKSVTKNKQNFEADSANSSFTSGVVEKLFSTAGTGFASVVVGSFAKNLVMGYYSIPGSVDGASGNSQTNDYKSGSEFPDVPRWVTVASNEKCKNVIADCIQVFVSTAVAVYLDKTMDVNVYNDLFSGLTNPTHQDKVKDMLVSVCNGAVETLVKSSHEVLTSSRSTSNLSPVSPCNGLSKIGEEPFSEGAYPKKMAVASSNEGSQNGWVDTVSSTLAVPRNRKFVLDLTGRVTFETTRSVVEFFLWKLMDGLKRSLDIVHDEVVDHKVNPFLKLNGMFSISQVLRTRYRQSFKFSLFMAAITSTCSSFFSIRSNSMEPRVRTSSPTHGSPACGKLDGVATWLINGFVTAFFGSLERCSCIRIVTAEDDGDEANDVPLIPNDGNLRQDGSAAGRRRAGKGKK</sequence>
<name>A0ABP0Y7K7_9ROSI</name>
<feature type="region of interest" description="Disordered" evidence="1">
    <location>
        <begin position="493"/>
        <end position="523"/>
    </location>
</feature>
<dbReference type="PANTHER" id="PTHR21477">
    <property type="entry name" value="ZGC:172139"/>
    <property type="match status" value="1"/>
</dbReference>
<dbReference type="EMBL" id="OZ021737">
    <property type="protein sequence ID" value="CAK9316457.1"/>
    <property type="molecule type" value="Genomic_DNA"/>
</dbReference>
<dbReference type="Proteomes" id="UP001642487">
    <property type="component" value="Chromosome 3"/>
</dbReference>
<organism evidence="3 4">
    <name type="scientific">Citrullus colocynthis</name>
    <name type="common">colocynth</name>
    <dbReference type="NCBI Taxonomy" id="252529"/>
    <lineage>
        <taxon>Eukaryota</taxon>
        <taxon>Viridiplantae</taxon>
        <taxon>Streptophyta</taxon>
        <taxon>Embryophyta</taxon>
        <taxon>Tracheophyta</taxon>
        <taxon>Spermatophyta</taxon>
        <taxon>Magnoliopsida</taxon>
        <taxon>eudicotyledons</taxon>
        <taxon>Gunneridae</taxon>
        <taxon>Pentapetalae</taxon>
        <taxon>rosids</taxon>
        <taxon>fabids</taxon>
        <taxon>Cucurbitales</taxon>
        <taxon>Cucurbitaceae</taxon>
        <taxon>Benincaseae</taxon>
        <taxon>Citrullus</taxon>
    </lineage>
</organism>